<evidence type="ECO:0000313" key="3">
    <source>
        <dbReference type="Proteomes" id="UP000557509"/>
    </source>
</evidence>
<organism evidence="2 3">
    <name type="scientific">Toxoplasma gondii</name>
    <dbReference type="NCBI Taxonomy" id="5811"/>
    <lineage>
        <taxon>Eukaryota</taxon>
        <taxon>Sar</taxon>
        <taxon>Alveolata</taxon>
        <taxon>Apicomplexa</taxon>
        <taxon>Conoidasida</taxon>
        <taxon>Coccidia</taxon>
        <taxon>Eucoccidiorida</taxon>
        <taxon>Eimeriorina</taxon>
        <taxon>Sarcocystidae</taxon>
        <taxon>Toxoplasma</taxon>
    </lineage>
</organism>
<dbReference type="EMBL" id="JAAUHK010000192">
    <property type="protein sequence ID" value="KAF4643467.1"/>
    <property type="molecule type" value="Genomic_DNA"/>
</dbReference>
<evidence type="ECO:0000256" key="1">
    <source>
        <dbReference type="SAM" id="MobiDB-lite"/>
    </source>
</evidence>
<evidence type="ECO:0000313" key="2">
    <source>
        <dbReference type="EMBL" id="KAF4643467.1"/>
    </source>
</evidence>
<keyword evidence="3" id="KW-1185">Reference proteome</keyword>
<comment type="caution">
    <text evidence="2">The sequence shown here is derived from an EMBL/GenBank/DDBJ whole genome shotgun (WGS) entry which is preliminary data.</text>
</comment>
<reference evidence="2 3" key="1">
    <citation type="submission" date="2020-03" db="EMBL/GenBank/DDBJ databases">
        <title>Genome sequence of Toxoplasma gondii RH-88 strain.</title>
        <authorList>
            <person name="Lorenzi H.A."/>
            <person name="Venepally P."/>
            <person name="Rozenberg A."/>
            <person name="Sibley D."/>
        </authorList>
    </citation>
    <scope>NUCLEOTIDE SEQUENCE [LARGE SCALE GENOMIC DNA]</scope>
    <source>
        <strain evidence="2 3">RH-88</strain>
    </source>
</reference>
<feature type="region of interest" description="Disordered" evidence="1">
    <location>
        <begin position="594"/>
        <end position="633"/>
    </location>
</feature>
<proteinExistence type="predicted"/>
<gene>
    <name evidence="2" type="ORF">TGRH88_031330</name>
</gene>
<feature type="compositionally biased region" description="Polar residues" evidence="1">
    <location>
        <begin position="151"/>
        <end position="165"/>
    </location>
</feature>
<feature type="region of interest" description="Disordered" evidence="1">
    <location>
        <begin position="147"/>
        <end position="171"/>
    </location>
</feature>
<dbReference type="VEuPathDB" id="ToxoDB:TGME49_239650"/>
<name>A0A7J6K8Q2_TOXGO</name>
<dbReference type="AlphaFoldDB" id="A0A7J6K8Q2"/>
<accession>A0A7J6K8Q2</accession>
<dbReference type="VEuPathDB" id="ToxoDB:TGME49_239660"/>
<sequence>MQLVNEKMGRAIHWGGNFSWLPFAWQTECRRTRGFGDFCGAYCCLTKFLMFPEVAILPTEKLDRSSSCMEELTDGDLDALFGCMVRYHKWGTEGETNLQTASSLDIFLAKRRQRLRESFTEHEHDISGGTGRASPGLLAASLGEKEITVDPTRSPSGHTLDSMATQRPHDDAVTSDSACLSVTADAVTDHSLCTVVSPVEMRRIDSLENAFAKSFPQEDSRALRRVIQSDDTFVFSLPIEGPSILTAALGKQLTQSVPENRCKRCLQGNFLYISHICGVEKGKLLHLIQQYAKEKEMQGIVLRDNETLLDDIDSSWRPASSELHPAGDFVGLVERCAELDPTSTLVVMRLNGWPVHDAEQLKKIRRSHWPAKFDDSLTASHAPLVVEQAAYIPGASPISEGPPDMLLEKELGISVEHQVTTYLIPVVQLTVERARLRCVQICVMSMTKQSSDATAEINKADVANPDGLTSSSVLLGARTLLPPSRNIHNRAETVAPEDSVGSRCLAHEHRRASNRKEGIHMRTTEGLECHEFVRDHTKAPAPSVVASPLSCQCRHPATFTVVGKKPNPIKHGDKVADVERGPCNCSSIENTSAESESKCDHLSTPSQEKPNACSKKRDRSQAQRQRQRMDANRPVAYSIEQHGAAEGRPFLSTRQKMEDLVTATGTGEETLTDDAMVFLFHALGERRIRKLYMKLKWDEVLEGGW</sequence>
<dbReference type="Proteomes" id="UP000557509">
    <property type="component" value="Unassembled WGS sequence"/>
</dbReference>
<protein>
    <submittedName>
        <fullName evidence="2">Uncharacterized protein</fullName>
    </submittedName>
</protein>